<dbReference type="Gene3D" id="3.30.70.20">
    <property type="match status" value="1"/>
</dbReference>
<feature type="domain" description="4Fe-4S ferredoxin-type" evidence="4">
    <location>
        <begin position="75"/>
        <end position="104"/>
    </location>
</feature>
<accession>A0A855X2U6</accession>
<organism evidence="5 6">
    <name type="scientific">candidate division GN15 bacterium</name>
    <dbReference type="NCBI Taxonomy" id="2072418"/>
    <lineage>
        <taxon>Bacteria</taxon>
        <taxon>candidate division GN15</taxon>
    </lineage>
</organism>
<dbReference type="InterPro" id="IPR017896">
    <property type="entry name" value="4Fe4S_Fe-S-bd"/>
</dbReference>
<dbReference type="SUPFAM" id="SSF140490">
    <property type="entry name" value="Nqo1C-terminal domain-like"/>
    <property type="match status" value="1"/>
</dbReference>
<dbReference type="InterPro" id="IPR019575">
    <property type="entry name" value="Nuop51_4Fe4S-bd"/>
</dbReference>
<dbReference type="EMBL" id="PQAP01000030">
    <property type="protein sequence ID" value="PWB74522.1"/>
    <property type="molecule type" value="Genomic_DNA"/>
</dbReference>
<dbReference type="SUPFAM" id="SSF54862">
    <property type="entry name" value="4Fe-4S ferredoxins"/>
    <property type="match status" value="1"/>
</dbReference>
<comment type="caution">
    <text evidence="5">The sequence shown here is derived from an EMBL/GenBank/DDBJ whole genome shotgun (WGS) entry which is preliminary data.</text>
</comment>
<evidence type="ECO:0000313" key="5">
    <source>
        <dbReference type="EMBL" id="PWB74522.1"/>
    </source>
</evidence>
<proteinExistence type="predicted"/>
<dbReference type="Gene3D" id="1.20.1440.230">
    <property type="entry name" value="NADH-ubiquinone oxidoreductase 51kDa subunit, iron-sulphur binding domain"/>
    <property type="match status" value="1"/>
</dbReference>
<dbReference type="PANTHER" id="PTHR43578:SF3">
    <property type="entry name" value="NADH-QUINONE OXIDOREDUCTASE SUBUNIT F"/>
    <property type="match status" value="1"/>
</dbReference>
<dbReference type="Pfam" id="PF13187">
    <property type="entry name" value="Fer4_9"/>
    <property type="match status" value="1"/>
</dbReference>
<evidence type="ECO:0000259" key="4">
    <source>
        <dbReference type="PROSITE" id="PS51379"/>
    </source>
</evidence>
<keyword evidence="2" id="KW-0408">Iron</keyword>
<keyword evidence="3" id="KW-0411">Iron-sulfur</keyword>
<sequence length="159" mass="17605">ITVMLDILNRICNGEGTMEDITYLEQLSQVIIDTSLCQLGGSAPNPVLSTIRYFRQEYVAHVRHKMCPAGVCKALVSHAITEACNGCHACYKPCPTNAIIGKAKELHVIDQVNCIQCGACYQICRYNAIKRVKRGEGEKIQIRAKEKWQPVSKQPATVA</sequence>
<name>A0A855X2U6_9BACT</name>
<dbReference type="PANTHER" id="PTHR43578">
    <property type="entry name" value="NADH-QUINONE OXIDOREDUCTASE SUBUNIT F"/>
    <property type="match status" value="1"/>
</dbReference>
<dbReference type="AlphaFoldDB" id="A0A855X2U6"/>
<feature type="non-terminal residue" evidence="5">
    <location>
        <position position="1"/>
    </location>
</feature>
<gene>
    <name evidence="5" type="ORF">C3F09_03875</name>
</gene>
<dbReference type="InterPro" id="IPR037207">
    <property type="entry name" value="Nuop51_4Fe4S-bd_sf"/>
</dbReference>
<evidence type="ECO:0000313" key="6">
    <source>
        <dbReference type="Proteomes" id="UP000250918"/>
    </source>
</evidence>
<dbReference type="PROSITE" id="PS51379">
    <property type="entry name" value="4FE4S_FER_2"/>
    <property type="match status" value="2"/>
</dbReference>
<protein>
    <submittedName>
        <fullName evidence="5">NADH-quinone oxidoreductase subunit F</fullName>
    </submittedName>
</protein>
<evidence type="ECO:0000256" key="3">
    <source>
        <dbReference type="ARBA" id="ARBA00023014"/>
    </source>
</evidence>
<evidence type="ECO:0000256" key="2">
    <source>
        <dbReference type="ARBA" id="ARBA00023004"/>
    </source>
</evidence>
<dbReference type="PROSITE" id="PS00198">
    <property type="entry name" value="4FE4S_FER_1"/>
    <property type="match status" value="1"/>
</dbReference>
<reference evidence="5 6" key="1">
    <citation type="journal article" date="2018" name="ISME J.">
        <title>A methanotrophic archaeon couples anaerobic oxidation of methane to Fe(III) reduction.</title>
        <authorList>
            <person name="Cai C."/>
            <person name="Leu A.O."/>
            <person name="Xie G.J."/>
            <person name="Guo J."/>
            <person name="Feng Y."/>
            <person name="Zhao J.X."/>
            <person name="Tyson G.W."/>
            <person name="Yuan Z."/>
            <person name="Hu S."/>
        </authorList>
    </citation>
    <scope>NUCLEOTIDE SEQUENCE [LARGE SCALE GENOMIC DNA]</scope>
    <source>
        <strain evidence="5">FeB_12</strain>
    </source>
</reference>
<dbReference type="Proteomes" id="UP000250918">
    <property type="component" value="Unassembled WGS sequence"/>
</dbReference>
<keyword evidence="1" id="KW-0479">Metal-binding</keyword>
<dbReference type="Pfam" id="PF10589">
    <property type="entry name" value="NADH_4Fe-4S"/>
    <property type="match status" value="1"/>
</dbReference>
<dbReference type="InterPro" id="IPR017900">
    <property type="entry name" value="4Fe4S_Fe_S_CS"/>
</dbReference>
<feature type="domain" description="4Fe-4S ferredoxin-type" evidence="4">
    <location>
        <begin position="105"/>
        <end position="134"/>
    </location>
</feature>
<dbReference type="GO" id="GO:0051539">
    <property type="term" value="F:4 iron, 4 sulfur cluster binding"/>
    <property type="evidence" value="ECO:0007669"/>
    <property type="project" value="InterPro"/>
</dbReference>
<dbReference type="GO" id="GO:0046872">
    <property type="term" value="F:metal ion binding"/>
    <property type="evidence" value="ECO:0007669"/>
    <property type="project" value="UniProtKB-KW"/>
</dbReference>
<evidence type="ECO:0000256" key="1">
    <source>
        <dbReference type="ARBA" id="ARBA00022723"/>
    </source>
</evidence>